<evidence type="ECO:0000313" key="1">
    <source>
        <dbReference type="EMBL" id="GED58094.1"/>
    </source>
</evidence>
<dbReference type="EMBL" id="BJOL01000013">
    <property type="protein sequence ID" value="GED58094.1"/>
    <property type="molecule type" value="Genomic_DNA"/>
</dbReference>
<evidence type="ECO:0000313" key="2">
    <source>
        <dbReference type="Proteomes" id="UP000319498"/>
    </source>
</evidence>
<proteinExistence type="predicted"/>
<name>A0ABQ0T7F3_9BACL</name>
<dbReference type="Proteomes" id="UP000319498">
    <property type="component" value="Unassembled WGS sequence"/>
</dbReference>
<gene>
    <name evidence="1" type="ORF">BFO01nite_22260</name>
</gene>
<evidence type="ECO:0008006" key="3">
    <source>
        <dbReference type="Google" id="ProtNLM"/>
    </source>
</evidence>
<reference evidence="1 2" key="1">
    <citation type="submission" date="2019-06" db="EMBL/GenBank/DDBJ databases">
        <title>Whole genome shotgun sequence of Brevibacillus formosus NBRC 15716.</title>
        <authorList>
            <person name="Hosoyama A."/>
            <person name="Uohara A."/>
            <person name="Ohji S."/>
            <person name="Ichikawa N."/>
        </authorList>
    </citation>
    <scope>NUCLEOTIDE SEQUENCE [LARGE SCALE GENOMIC DNA]</scope>
    <source>
        <strain evidence="1 2">NBRC 15716</strain>
    </source>
</reference>
<organism evidence="1 2">
    <name type="scientific">Brevibacillus formosus</name>
    <dbReference type="NCBI Taxonomy" id="54913"/>
    <lineage>
        <taxon>Bacteria</taxon>
        <taxon>Bacillati</taxon>
        <taxon>Bacillota</taxon>
        <taxon>Bacilli</taxon>
        <taxon>Bacillales</taxon>
        <taxon>Paenibacillaceae</taxon>
        <taxon>Brevibacillus</taxon>
    </lineage>
</organism>
<keyword evidence="2" id="KW-1185">Reference proteome</keyword>
<comment type="caution">
    <text evidence="1">The sequence shown here is derived from an EMBL/GenBank/DDBJ whole genome shotgun (WGS) entry which is preliminary data.</text>
</comment>
<protein>
    <recommendedName>
        <fullName evidence="3">Tc1-like transposase DDE domain-containing protein</fullName>
    </recommendedName>
</protein>
<sequence length="73" mass="8143">MSTFPFSRAVKPECMLVFFIKVIAMRIKDFHMEMLLLFDNLGGHASGQTKKPVHSSNKQAGEAFAVVSSGFYD</sequence>
<accession>A0ABQ0T7F3</accession>